<organism evidence="1 2">
    <name type="scientific">[Candida] jaroonii</name>
    <dbReference type="NCBI Taxonomy" id="467808"/>
    <lineage>
        <taxon>Eukaryota</taxon>
        <taxon>Fungi</taxon>
        <taxon>Dikarya</taxon>
        <taxon>Ascomycota</taxon>
        <taxon>Saccharomycotina</taxon>
        <taxon>Pichiomycetes</taxon>
        <taxon>Debaryomycetaceae</taxon>
        <taxon>Yamadazyma</taxon>
    </lineage>
</organism>
<reference evidence="1" key="1">
    <citation type="submission" date="2022-06" db="EMBL/GenBank/DDBJ databases">
        <authorList>
            <person name="Legras J.-L."/>
            <person name="Devillers H."/>
            <person name="Grondin C."/>
        </authorList>
    </citation>
    <scope>NUCLEOTIDE SEQUENCE</scope>
    <source>
        <strain evidence="1">CLIB 1444</strain>
    </source>
</reference>
<sequence length="680" mass="78536">MDKKSKIFHTRAIRTQNTNYTNGQLSIPDFLKSRAFEIESFEQSQLRTKTASSTRVFQSLPRSMRRRTASHNVKRIPKRLRNRALREMSDTNVTKKKKINGRDRYKLKMRKKLMKLAIRIRLQKHIPELTNETIKTKLKALNLQLKEIDHKKSKPQLNNLMGSYDISSVNEFSSRPMGKKYHKRQQMFVWLNTHVWHAKRFHMIKRYGYQYPLSPTMKCYRPMNRCMRNHCVAIDTSWYDCLTFDFNESVVKSIMKVTNGVLKGEKSNFGLIYKDTQDPTSVIGEGLMFCSNGKVLVRVHPSIYGILFNHLKNLVEVEDCRYALGSIELIGPQSLYNLNRILRSDSPELQNFVYNDSLRDGTTLSFTIKDPRLSKLIKPRSNIDYNDLVISMSKPQHSQLALDGLLTSSGRTESYKDQLTTKLINRVAENPISPADIPVLLTKAQGKWILMCPWFWVLPIFHSLKKIPTLKFGGESQLEQYCFERNIPRYPRDFPFLSSGWEENQLEIKLGLLKYDKLPKSKQHHFDHEHGLIPFGPDWEFLYYSRKYKNDDLSSEKTMGEFNGVQRVIKNELELIEYINESRTNELCVSIHPEPKKLHIKPITLAVNGKCKPGARIYQGSVNLFNLVGFVTSGGNNLLEGSGTGIGFICQDEGVDHANLIIRNMGSSNTFPVQRVVAKA</sequence>
<protein>
    <submittedName>
        <fullName evidence="1">Ribonucleases P/MRP protein subunit Pop1p</fullName>
    </submittedName>
</protein>
<accession>A0ACA9YBA5</accession>
<name>A0ACA9YBA5_9ASCO</name>
<gene>
    <name evidence="1" type="ORF">CLIB1444_09S01200</name>
</gene>
<keyword evidence="2" id="KW-1185">Reference proteome</keyword>
<evidence type="ECO:0000313" key="1">
    <source>
        <dbReference type="EMBL" id="CAH6722330.1"/>
    </source>
</evidence>
<proteinExistence type="predicted"/>
<dbReference type="EMBL" id="CALSDN010000009">
    <property type="protein sequence ID" value="CAH6722330.1"/>
    <property type="molecule type" value="Genomic_DNA"/>
</dbReference>
<evidence type="ECO:0000313" key="2">
    <source>
        <dbReference type="Proteomes" id="UP001152531"/>
    </source>
</evidence>
<dbReference type="Proteomes" id="UP001152531">
    <property type="component" value="Unassembled WGS sequence"/>
</dbReference>
<comment type="caution">
    <text evidence="1">The sequence shown here is derived from an EMBL/GenBank/DDBJ whole genome shotgun (WGS) entry which is preliminary data.</text>
</comment>